<dbReference type="InterPro" id="IPR029058">
    <property type="entry name" value="AB_hydrolase_fold"/>
</dbReference>
<dbReference type="PANTHER" id="PTHR43056:SF5">
    <property type="entry name" value="PEPTIDASE S9 PROLYL OLIGOPEPTIDASE CATALYTIC DOMAIN-CONTAINING PROTEIN"/>
    <property type="match status" value="1"/>
</dbReference>
<comment type="caution">
    <text evidence="2">The sequence shown here is derived from an EMBL/GenBank/DDBJ whole genome shotgun (WGS) entry which is preliminary data.</text>
</comment>
<dbReference type="InterPro" id="IPR001375">
    <property type="entry name" value="Peptidase_S9_cat"/>
</dbReference>
<dbReference type="GO" id="GO:0006508">
    <property type="term" value="P:proteolysis"/>
    <property type="evidence" value="ECO:0007669"/>
    <property type="project" value="InterPro"/>
</dbReference>
<dbReference type="GO" id="GO:0008236">
    <property type="term" value="F:serine-type peptidase activity"/>
    <property type="evidence" value="ECO:0007669"/>
    <property type="project" value="InterPro"/>
</dbReference>
<dbReference type="Gene3D" id="3.40.50.1820">
    <property type="entry name" value="alpha/beta hydrolase"/>
    <property type="match status" value="1"/>
</dbReference>
<name>A0AAD6UYJ4_9AGAR</name>
<sequence>MQDKPQIGRYGSWPSTVTPEVISDQVVAYESVAVDPINGTIYHVERRPAEGRSVLVDSRRRADLIQPAFNCRSVVHGYGGAPVTIRDHAVFFTNVPDFRIYKIEGSDVTPVTSDSPQFRFANLTLHPSHPHLMIAIREDHANSRSADVTDTVVSINLKTGTPTVISEGWDFYANPVFNPSGTKLAWLRWNHPDMPFRSTQLVVGDVNLDDGHISISNETAIAGEPCVSVAQQALWADDNTIVFLHDISGWMQPWIHILGGDTRPILDEPILGEFAEPMWGLGMSSYAILDADHLLCTVVRKGFTSLVVISISGGTFEELPSDFVDIKYLKRIRPNQVVFVGCKFDAGEAIVMLTHDRGHSVFELLASSSKTPVPDGFAARPEPLVLADSMGRDLHALFFPPTNPGFCGPPDEKPPCVVFFHSGPTSRATPQLSWERILYTSRGWAWLDVMYSGSSGYGRRYMERLDGRGAELDAQDCVQATRQIAAKGLIDVHRVVITGSGGPSVLMSLVNFPHFYAAATSQFTVCDMAELHRKAPKLQLFYVALLLGGTPDEIPEVYRARSPLFHADKIRTPVLLAHGAQDLVIPVEQTDSIVDEIKKHGGQVEYLRFEDEGHGFRRAASIKLVQERRLAFFEKVLMFNNTVDVD</sequence>
<organism evidence="2 3">
    <name type="scientific">Mycena pura</name>
    <dbReference type="NCBI Taxonomy" id="153505"/>
    <lineage>
        <taxon>Eukaryota</taxon>
        <taxon>Fungi</taxon>
        <taxon>Dikarya</taxon>
        <taxon>Basidiomycota</taxon>
        <taxon>Agaricomycotina</taxon>
        <taxon>Agaricomycetes</taxon>
        <taxon>Agaricomycetidae</taxon>
        <taxon>Agaricales</taxon>
        <taxon>Marasmiineae</taxon>
        <taxon>Mycenaceae</taxon>
        <taxon>Mycena</taxon>
    </lineage>
</organism>
<keyword evidence="3" id="KW-1185">Reference proteome</keyword>
<dbReference type="Proteomes" id="UP001219525">
    <property type="component" value="Unassembled WGS sequence"/>
</dbReference>
<reference evidence="2" key="1">
    <citation type="submission" date="2023-03" db="EMBL/GenBank/DDBJ databases">
        <title>Massive genome expansion in bonnet fungi (Mycena s.s.) driven by repeated elements and novel gene families across ecological guilds.</title>
        <authorList>
            <consortium name="Lawrence Berkeley National Laboratory"/>
            <person name="Harder C.B."/>
            <person name="Miyauchi S."/>
            <person name="Viragh M."/>
            <person name="Kuo A."/>
            <person name="Thoen E."/>
            <person name="Andreopoulos B."/>
            <person name="Lu D."/>
            <person name="Skrede I."/>
            <person name="Drula E."/>
            <person name="Henrissat B."/>
            <person name="Morin E."/>
            <person name="Kohler A."/>
            <person name="Barry K."/>
            <person name="LaButti K."/>
            <person name="Morin E."/>
            <person name="Salamov A."/>
            <person name="Lipzen A."/>
            <person name="Mereny Z."/>
            <person name="Hegedus B."/>
            <person name="Baldrian P."/>
            <person name="Stursova M."/>
            <person name="Weitz H."/>
            <person name="Taylor A."/>
            <person name="Grigoriev I.V."/>
            <person name="Nagy L.G."/>
            <person name="Martin F."/>
            <person name="Kauserud H."/>
        </authorList>
    </citation>
    <scope>NUCLEOTIDE SEQUENCE</scope>
    <source>
        <strain evidence="2">9144</strain>
    </source>
</reference>
<accession>A0AAD6UYJ4</accession>
<evidence type="ECO:0000259" key="1">
    <source>
        <dbReference type="Pfam" id="PF00326"/>
    </source>
</evidence>
<feature type="domain" description="Peptidase S9 prolyl oligopeptidase catalytic" evidence="1">
    <location>
        <begin position="431"/>
        <end position="637"/>
    </location>
</feature>
<dbReference type="PANTHER" id="PTHR43056">
    <property type="entry name" value="PEPTIDASE S9 PROLYL OLIGOPEPTIDASE"/>
    <property type="match status" value="1"/>
</dbReference>
<dbReference type="EMBL" id="JARJCW010000076">
    <property type="protein sequence ID" value="KAJ7197749.1"/>
    <property type="molecule type" value="Genomic_DNA"/>
</dbReference>
<keyword evidence="2" id="KW-0378">Hydrolase</keyword>
<dbReference type="AlphaFoldDB" id="A0AAD6UYJ4"/>
<protein>
    <submittedName>
        <fullName evidence="2">Alpha/Beta hydrolase protein</fullName>
    </submittedName>
</protein>
<dbReference type="SUPFAM" id="SSF82171">
    <property type="entry name" value="DPP6 N-terminal domain-like"/>
    <property type="match status" value="1"/>
</dbReference>
<evidence type="ECO:0000313" key="2">
    <source>
        <dbReference type="EMBL" id="KAJ7197749.1"/>
    </source>
</evidence>
<gene>
    <name evidence="2" type="ORF">GGX14DRAFT_470773</name>
</gene>
<dbReference type="Pfam" id="PF00326">
    <property type="entry name" value="Peptidase_S9"/>
    <property type="match status" value="1"/>
</dbReference>
<dbReference type="InterPro" id="IPR050585">
    <property type="entry name" value="Xaa-Pro_dipeptidyl-ppase/CocE"/>
</dbReference>
<proteinExistence type="predicted"/>
<dbReference type="SUPFAM" id="SSF53474">
    <property type="entry name" value="alpha/beta-Hydrolases"/>
    <property type="match status" value="1"/>
</dbReference>
<evidence type="ECO:0000313" key="3">
    <source>
        <dbReference type="Proteomes" id="UP001219525"/>
    </source>
</evidence>